<dbReference type="eggNOG" id="COG1940">
    <property type="taxonomic scope" value="Bacteria"/>
</dbReference>
<dbReference type="HOGENOM" id="CLU_036604_13_0_5"/>
<evidence type="ECO:0000256" key="1">
    <source>
        <dbReference type="ARBA" id="ARBA00006479"/>
    </source>
</evidence>
<organism evidence="3 4">
    <name type="scientific">Oceanicola granulosus (strain ATCC BAA-861 / DSM 15982 / KCTC 12143 / HTCC2516)</name>
    <dbReference type="NCBI Taxonomy" id="314256"/>
    <lineage>
        <taxon>Bacteria</taxon>
        <taxon>Pseudomonadati</taxon>
        <taxon>Pseudomonadota</taxon>
        <taxon>Alphaproteobacteria</taxon>
        <taxon>Rhodobacterales</taxon>
        <taxon>Roseobacteraceae</taxon>
        <taxon>Oceanicola</taxon>
    </lineage>
</organism>
<dbReference type="InterPro" id="IPR000835">
    <property type="entry name" value="HTH_MarR-typ"/>
</dbReference>
<name>Q2CJ52_OCEGH</name>
<dbReference type="InterPro" id="IPR043129">
    <property type="entry name" value="ATPase_NBD"/>
</dbReference>
<dbReference type="InterPro" id="IPR000600">
    <property type="entry name" value="ROK"/>
</dbReference>
<accession>Q2CJ52</accession>
<dbReference type="RefSeq" id="WP_007253720.1">
    <property type="nucleotide sequence ID" value="NZ_CH724107.1"/>
</dbReference>
<dbReference type="Proteomes" id="UP000003635">
    <property type="component" value="Unassembled WGS sequence"/>
</dbReference>
<dbReference type="InterPro" id="IPR036388">
    <property type="entry name" value="WH-like_DNA-bd_sf"/>
</dbReference>
<dbReference type="Gene3D" id="3.30.420.40">
    <property type="match status" value="2"/>
</dbReference>
<dbReference type="Pfam" id="PF12802">
    <property type="entry name" value="MarR_2"/>
    <property type="match status" value="1"/>
</dbReference>
<dbReference type="PANTHER" id="PTHR18964:SF149">
    <property type="entry name" value="BIFUNCTIONAL UDP-N-ACETYLGLUCOSAMINE 2-EPIMERASE_N-ACETYLMANNOSAMINE KINASE"/>
    <property type="match status" value="1"/>
</dbReference>
<dbReference type="CDD" id="cd23763">
    <property type="entry name" value="ASKHA_ATPase_ROK"/>
    <property type="match status" value="1"/>
</dbReference>
<feature type="domain" description="HTH marR-type" evidence="2">
    <location>
        <begin position="9"/>
        <end position="57"/>
    </location>
</feature>
<proteinExistence type="inferred from homology"/>
<comment type="caution">
    <text evidence="3">The sequence shown here is derived from an EMBL/GenBank/DDBJ whole genome shotgun (WGS) entry which is preliminary data.</text>
</comment>
<dbReference type="SUPFAM" id="SSF46785">
    <property type="entry name" value="Winged helix' DNA-binding domain"/>
    <property type="match status" value="1"/>
</dbReference>
<dbReference type="STRING" id="314256.OG2516_00939"/>
<dbReference type="SUPFAM" id="SSF53067">
    <property type="entry name" value="Actin-like ATPase domain"/>
    <property type="match status" value="1"/>
</dbReference>
<sequence length="385" mass="41868">MTELSSLGFNARRVLATLRSSGPRSRADLARLLDLTPSTVTRLAGHLLAEGLVLEESDPMRAGQKGYPAKLLRMEPRGLYTAGVYADPDRIMTCIADLTGQIIAREDVAVPDRAFSAIMSEAGERVRGLIEAAGLERSRVAGCGVSYPGQYSDDPTQVMRIRQFEAWPDVNVERDLTPWFGMPVQHMNDAKAACLAELYHGAAREERTFCHIWLSYGIGGAAVIDQRLHLGRRNGAAEWGGLFPKSQPRPSGQHLLDTLAAAGVTLERLSDVDETHLALDVVRDWRAHAAEQLRWLCLVIARTYAPDAIVIGGTLHPALIEGFIAHIASDPALGEDFHIAPPRILRATRDTLPQLGAAALPIHDFMSPSTFRGPAVKGWSPQAVG</sequence>
<evidence type="ECO:0000259" key="2">
    <source>
        <dbReference type="Pfam" id="PF12802"/>
    </source>
</evidence>
<comment type="similarity">
    <text evidence="1">Belongs to the ROK (NagC/XylR) family.</text>
</comment>
<dbReference type="PANTHER" id="PTHR18964">
    <property type="entry name" value="ROK (REPRESSOR, ORF, KINASE) FAMILY"/>
    <property type="match status" value="1"/>
</dbReference>
<evidence type="ECO:0000313" key="4">
    <source>
        <dbReference type="Proteomes" id="UP000003635"/>
    </source>
</evidence>
<dbReference type="InterPro" id="IPR036390">
    <property type="entry name" value="WH_DNA-bd_sf"/>
</dbReference>
<dbReference type="EMBL" id="AAOT01000002">
    <property type="protein sequence ID" value="EAR52748.1"/>
    <property type="molecule type" value="Genomic_DNA"/>
</dbReference>
<gene>
    <name evidence="3" type="ORF">OG2516_00939</name>
</gene>
<reference evidence="3 4" key="1">
    <citation type="journal article" date="2010" name="J. Bacteriol.">
        <title>Genome sequences of Oceanicola granulosus HTCC2516(T) and Oceanicola batsensis HTCC2597(TDelta).</title>
        <authorList>
            <person name="Thrash J.C."/>
            <person name="Cho J.C."/>
            <person name="Vergin K.L."/>
            <person name="Giovannoni S.J."/>
        </authorList>
    </citation>
    <scope>NUCLEOTIDE SEQUENCE [LARGE SCALE GENOMIC DNA]</scope>
    <source>
        <strain evidence="4">ATCC BAA-861 / DSM 15982 / KCTC 12143 / HTCC2516</strain>
    </source>
</reference>
<dbReference type="OrthoDB" id="8595273at2"/>
<dbReference type="Pfam" id="PF00480">
    <property type="entry name" value="ROK"/>
    <property type="match status" value="1"/>
</dbReference>
<protein>
    <recommendedName>
        <fullName evidence="2">HTH marR-type domain-containing protein</fullName>
    </recommendedName>
</protein>
<dbReference type="AlphaFoldDB" id="Q2CJ52"/>
<keyword evidence="4" id="KW-1185">Reference proteome</keyword>
<dbReference type="Gene3D" id="1.10.10.10">
    <property type="entry name" value="Winged helix-like DNA-binding domain superfamily/Winged helix DNA-binding domain"/>
    <property type="match status" value="1"/>
</dbReference>
<evidence type="ECO:0000313" key="3">
    <source>
        <dbReference type="EMBL" id="EAR52748.1"/>
    </source>
</evidence>